<feature type="chain" id="PRO_5046733287" description="Secreted protein" evidence="1">
    <location>
        <begin position="20"/>
        <end position="88"/>
    </location>
</feature>
<sequence length="88" mass="9814">MLCAYAFSACLLAENLAQAHAPTNTYSRPPAAGVRCAGRCGTLQPLHFSSRSCRLFFLLQKCKPSNSCFALRTYVHSLNRDRRIKTHP</sequence>
<accession>A0ABQ8GU57</accession>
<evidence type="ECO:0008006" key="4">
    <source>
        <dbReference type="Google" id="ProtNLM"/>
    </source>
</evidence>
<keyword evidence="3" id="KW-1185">Reference proteome</keyword>
<protein>
    <recommendedName>
        <fullName evidence="4">Secreted protein</fullName>
    </recommendedName>
</protein>
<organism evidence="2 3">
    <name type="scientific">Macrophomina phaseolina</name>
    <dbReference type="NCBI Taxonomy" id="35725"/>
    <lineage>
        <taxon>Eukaryota</taxon>
        <taxon>Fungi</taxon>
        <taxon>Dikarya</taxon>
        <taxon>Ascomycota</taxon>
        <taxon>Pezizomycotina</taxon>
        <taxon>Dothideomycetes</taxon>
        <taxon>Dothideomycetes incertae sedis</taxon>
        <taxon>Botryosphaeriales</taxon>
        <taxon>Botryosphaeriaceae</taxon>
        <taxon>Macrophomina</taxon>
    </lineage>
</organism>
<dbReference type="EMBL" id="JAGTJR010000001">
    <property type="protein sequence ID" value="KAH7064794.1"/>
    <property type="molecule type" value="Genomic_DNA"/>
</dbReference>
<dbReference type="Proteomes" id="UP000774617">
    <property type="component" value="Unassembled WGS sequence"/>
</dbReference>
<name>A0ABQ8GU57_9PEZI</name>
<keyword evidence="1" id="KW-0732">Signal</keyword>
<gene>
    <name evidence="2" type="ORF">B0J12DRAFT_637999</name>
</gene>
<comment type="caution">
    <text evidence="2">The sequence shown here is derived from an EMBL/GenBank/DDBJ whole genome shotgun (WGS) entry which is preliminary data.</text>
</comment>
<evidence type="ECO:0000256" key="1">
    <source>
        <dbReference type="SAM" id="SignalP"/>
    </source>
</evidence>
<evidence type="ECO:0000313" key="2">
    <source>
        <dbReference type="EMBL" id="KAH7064794.1"/>
    </source>
</evidence>
<proteinExistence type="predicted"/>
<feature type="signal peptide" evidence="1">
    <location>
        <begin position="1"/>
        <end position="19"/>
    </location>
</feature>
<evidence type="ECO:0000313" key="3">
    <source>
        <dbReference type="Proteomes" id="UP000774617"/>
    </source>
</evidence>
<reference evidence="2 3" key="1">
    <citation type="journal article" date="2021" name="Nat. Commun.">
        <title>Genetic determinants of endophytism in the Arabidopsis root mycobiome.</title>
        <authorList>
            <person name="Mesny F."/>
            <person name="Miyauchi S."/>
            <person name="Thiergart T."/>
            <person name="Pickel B."/>
            <person name="Atanasova L."/>
            <person name="Karlsson M."/>
            <person name="Huettel B."/>
            <person name="Barry K.W."/>
            <person name="Haridas S."/>
            <person name="Chen C."/>
            <person name="Bauer D."/>
            <person name="Andreopoulos W."/>
            <person name="Pangilinan J."/>
            <person name="LaButti K."/>
            <person name="Riley R."/>
            <person name="Lipzen A."/>
            <person name="Clum A."/>
            <person name="Drula E."/>
            <person name="Henrissat B."/>
            <person name="Kohler A."/>
            <person name="Grigoriev I.V."/>
            <person name="Martin F.M."/>
            <person name="Hacquard S."/>
        </authorList>
    </citation>
    <scope>NUCLEOTIDE SEQUENCE [LARGE SCALE GENOMIC DNA]</scope>
    <source>
        <strain evidence="2 3">MPI-SDFR-AT-0080</strain>
    </source>
</reference>